<protein>
    <submittedName>
        <fullName evidence="1">Uncharacterized protein</fullName>
    </submittedName>
</protein>
<accession>A0A0F9LYN7</accession>
<dbReference type="AlphaFoldDB" id="A0A0F9LYN7"/>
<organism evidence="1">
    <name type="scientific">marine sediment metagenome</name>
    <dbReference type="NCBI Taxonomy" id="412755"/>
    <lineage>
        <taxon>unclassified sequences</taxon>
        <taxon>metagenomes</taxon>
        <taxon>ecological metagenomes</taxon>
    </lineage>
</organism>
<dbReference type="InterPro" id="IPR019734">
    <property type="entry name" value="TPR_rpt"/>
</dbReference>
<feature type="non-terminal residue" evidence="1">
    <location>
        <position position="1"/>
    </location>
</feature>
<name>A0A0F9LYN7_9ZZZZ</name>
<evidence type="ECO:0000313" key="1">
    <source>
        <dbReference type="EMBL" id="KKM69485.1"/>
    </source>
</evidence>
<dbReference type="SUPFAM" id="SSF48452">
    <property type="entry name" value="TPR-like"/>
    <property type="match status" value="2"/>
</dbReference>
<dbReference type="PROSITE" id="PS50005">
    <property type="entry name" value="TPR"/>
    <property type="match status" value="1"/>
</dbReference>
<reference evidence="1" key="1">
    <citation type="journal article" date="2015" name="Nature">
        <title>Complex archaea that bridge the gap between prokaryotes and eukaryotes.</title>
        <authorList>
            <person name="Spang A."/>
            <person name="Saw J.H."/>
            <person name="Jorgensen S.L."/>
            <person name="Zaremba-Niedzwiedzka K."/>
            <person name="Martijn J."/>
            <person name="Lind A.E."/>
            <person name="van Eijk R."/>
            <person name="Schleper C."/>
            <person name="Guy L."/>
            <person name="Ettema T.J."/>
        </authorList>
    </citation>
    <scope>NUCLEOTIDE SEQUENCE</scope>
</reference>
<dbReference type="Pfam" id="PF14938">
    <property type="entry name" value="SNAP"/>
    <property type="match status" value="1"/>
</dbReference>
<comment type="caution">
    <text evidence="1">The sequence shown here is derived from an EMBL/GenBank/DDBJ whole genome shotgun (WGS) entry which is preliminary data.</text>
</comment>
<gene>
    <name evidence="1" type="ORF">LCGC14_1450360</name>
</gene>
<dbReference type="EMBL" id="LAZR01009982">
    <property type="protein sequence ID" value="KKM69485.1"/>
    <property type="molecule type" value="Genomic_DNA"/>
</dbReference>
<dbReference type="InterPro" id="IPR011990">
    <property type="entry name" value="TPR-like_helical_dom_sf"/>
</dbReference>
<dbReference type="Gene3D" id="1.25.40.10">
    <property type="entry name" value="Tetratricopeptide repeat domain"/>
    <property type="match status" value="2"/>
</dbReference>
<sequence length="470" mass="54968">KLYNLVIEFYKKQIIDYKLQARLHEIAELYLKIAEISMEKFRDRKSEKKNIQSSIKFLKQETSLLEGFNETRKLSQNYQNIAELYSKASDFKNAIKFYEKVINFSKINHFYDLLSFSYHQICASYEEIDDYSKAQDIILEGVDFFLSVVSVLEEKNENLPLAQVYQILKNLYKTLDDDDQYTNFSKREAGAYIDLAETIEKKAENYHKIARYYRGAGLCYREIKHNLIECASCFILAGNFSEKTEDYGRAAMNFFDGANVFKELNNLELAYKHFIKAGDNYWKVGSINESTESYLNGYDTVVEGNLEFNRFGIFNQIIRGLSKIAKEGLKNKQFYTAATFILESIKFYMQLDTAEDFLIREMINNVYRYYYRAANLKNVGYSHIVLSYVLASISCILNGKLDKGWKIISEIETEGNTVKKYKQIIKLMIEQISTGKEVDLDIFPYNLRRLIESSEEIMYLLKLFKGFKPG</sequence>
<proteinExistence type="predicted"/>